<dbReference type="SMR" id="A0A8T3CGI9"/>
<comment type="caution">
    <text evidence="3">The sequence shown here is derived from an EMBL/GenBank/DDBJ whole genome shotgun (WGS) entry which is preliminary data.</text>
</comment>
<evidence type="ECO:0008006" key="5">
    <source>
        <dbReference type="Google" id="ProtNLM"/>
    </source>
</evidence>
<dbReference type="Proteomes" id="UP000829196">
    <property type="component" value="Unassembled WGS sequence"/>
</dbReference>
<keyword evidence="2" id="KW-0833">Ubl conjugation pathway</keyword>
<dbReference type="AlphaFoldDB" id="A0A8T3CGI9"/>
<dbReference type="InterPro" id="IPR016024">
    <property type="entry name" value="ARM-type_fold"/>
</dbReference>
<evidence type="ECO:0000313" key="4">
    <source>
        <dbReference type="Proteomes" id="UP000829196"/>
    </source>
</evidence>
<dbReference type="InterPro" id="IPR011989">
    <property type="entry name" value="ARM-like"/>
</dbReference>
<gene>
    <name evidence="3" type="ORF">KFK09_001059</name>
</gene>
<protein>
    <recommendedName>
        <fullName evidence="5">TOG domain-containing protein</fullName>
    </recommendedName>
</protein>
<dbReference type="SUPFAM" id="SSF48371">
    <property type="entry name" value="ARM repeat"/>
    <property type="match status" value="1"/>
</dbReference>
<evidence type="ECO:0000313" key="3">
    <source>
        <dbReference type="EMBL" id="KAI0531503.1"/>
    </source>
</evidence>
<evidence type="ECO:0000256" key="2">
    <source>
        <dbReference type="ARBA" id="ARBA00022786"/>
    </source>
</evidence>
<dbReference type="GO" id="GO:0010265">
    <property type="term" value="P:SCF complex assembly"/>
    <property type="evidence" value="ECO:0007669"/>
    <property type="project" value="InterPro"/>
</dbReference>
<keyword evidence="1" id="KW-0677">Repeat</keyword>
<organism evidence="3 4">
    <name type="scientific">Dendrobium nobile</name>
    <name type="common">Orchid</name>
    <dbReference type="NCBI Taxonomy" id="94219"/>
    <lineage>
        <taxon>Eukaryota</taxon>
        <taxon>Viridiplantae</taxon>
        <taxon>Streptophyta</taxon>
        <taxon>Embryophyta</taxon>
        <taxon>Tracheophyta</taxon>
        <taxon>Spermatophyta</taxon>
        <taxon>Magnoliopsida</taxon>
        <taxon>Liliopsida</taxon>
        <taxon>Asparagales</taxon>
        <taxon>Orchidaceae</taxon>
        <taxon>Epidendroideae</taxon>
        <taxon>Malaxideae</taxon>
        <taxon>Dendrobiinae</taxon>
        <taxon>Dendrobium</taxon>
    </lineage>
</organism>
<dbReference type="Gene3D" id="1.25.10.10">
    <property type="entry name" value="Leucine-rich Repeat Variant"/>
    <property type="match status" value="1"/>
</dbReference>
<dbReference type="EMBL" id="JAGYWB010000001">
    <property type="protein sequence ID" value="KAI0531503.1"/>
    <property type="molecule type" value="Genomic_DNA"/>
</dbReference>
<proteinExistence type="predicted"/>
<evidence type="ECO:0000256" key="1">
    <source>
        <dbReference type="ARBA" id="ARBA00022737"/>
    </source>
</evidence>
<accession>A0A8T3CGI9</accession>
<dbReference type="PANTHER" id="PTHR12696">
    <property type="entry name" value="TIP120"/>
    <property type="match status" value="1"/>
</dbReference>
<name>A0A8T3CGI9_DENNO</name>
<sequence>MSNLAITGILEKMTGKDKDYRYMATSDLLNELSKDGFKADIELEVKLSHVVLQQLEDVSGDVSGLAVKCLVPLVKKIGEDRVLEMTNKLCDKLLNGKDQHRDIASIALKTIISEVSSQALAQRILVSVTPQLIKGVTGPGKSTEIKCESLDILCDVLHRFGNLMTKDHKELLSALLSQLNVNQASVRKKSVACIASLASSLSDDILAKATAEVVQLLKNKNTKSEITRTNIQMVGAFRNEEMGKTARLGLGSSKNDKNGGKAAGSVWRRLRALLIFTSLSIALGPTLPPFSSSRPFFNVKWRIPNLSGWLVFNADSSLNILRSPFFDAGFEHEDTVAILGANSPSLCASSINSFKITYGRSPGAIHHHFHRGYLSGNKVLRLLFRSDALHLVWFFLLR</sequence>
<keyword evidence="4" id="KW-1185">Reference proteome</keyword>
<reference evidence="3" key="1">
    <citation type="journal article" date="2022" name="Front. Genet.">
        <title>Chromosome-Scale Assembly of the Dendrobium nobile Genome Provides Insights Into the Molecular Mechanism of the Biosynthesis of the Medicinal Active Ingredient of Dendrobium.</title>
        <authorList>
            <person name="Xu Q."/>
            <person name="Niu S.-C."/>
            <person name="Li K.-L."/>
            <person name="Zheng P.-J."/>
            <person name="Zhang X.-J."/>
            <person name="Jia Y."/>
            <person name="Liu Y."/>
            <person name="Niu Y.-X."/>
            <person name="Yu L.-H."/>
            <person name="Chen D.-F."/>
            <person name="Zhang G.-Q."/>
        </authorList>
    </citation>
    <scope>NUCLEOTIDE SEQUENCE</scope>
    <source>
        <tissue evidence="3">Leaf</tissue>
    </source>
</reference>
<dbReference type="InterPro" id="IPR039852">
    <property type="entry name" value="CAND1/CAND2"/>
</dbReference>
<dbReference type="OrthoDB" id="1930524at2759"/>